<protein>
    <recommendedName>
        <fullName evidence="6">PHD-type domain-containing protein</fullName>
    </recommendedName>
</protein>
<evidence type="ECO:0000256" key="3">
    <source>
        <dbReference type="ARBA" id="ARBA00022833"/>
    </source>
</evidence>
<dbReference type="InterPro" id="IPR013083">
    <property type="entry name" value="Znf_RING/FYVE/PHD"/>
</dbReference>
<dbReference type="GO" id="GO:0008270">
    <property type="term" value="F:zinc ion binding"/>
    <property type="evidence" value="ECO:0007669"/>
    <property type="project" value="UniProtKB-KW"/>
</dbReference>
<feature type="domain" description="PHD-type" evidence="6">
    <location>
        <begin position="51"/>
        <end position="105"/>
    </location>
</feature>
<dbReference type="InterPro" id="IPR001965">
    <property type="entry name" value="Znf_PHD"/>
</dbReference>
<keyword evidence="3" id="KW-0862">Zinc</keyword>
<evidence type="ECO:0000313" key="7">
    <source>
        <dbReference type="EMBL" id="RCH80395.1"/>
    </source>
</evidence>
<organism evidence="7 8">
    <name type="scientific">Rhizopus stolonifer</name>
    <name type="common">Rhizopus nigricans</name>
    <dbReference type="NCBI Taxonomy" id="4846"/>
    <lineage>
        <taxon>Eukaryota</taxon>
        <taxon>Fungi</taxon>
        <taxon>Fungi incertae sedis</taxon>
        <taxon>Mucoromycota</taxon>
        <taxon>Mucoromycotina</taxon>
        <taxon>Mucoromycetes</taxon>
        <taxon>Mucorales</taxon>
        <taxon>Mucorineae</taxon>
        <taxon>Rhizopodaceae</taxon>
        <taxon>Rhizopus</taxon>
    </lineage>
</organism>
<dbReference type="STRING" id="4846.A0A367IRT6"/>
<dbReference type="SMART" id="SM00249">
    <property type="entry name" value="PHD"/>
    <property type="match status" value="3"/>
</dbReference>
<evidence type="ECO:0000256" key="5">
    <source>
        <dbReference type="SAM" id="MobiDB-lite"/>
    </source>
</evidence>
<dbReference type="Gene3D" id="3.30.40.10">
    <property type="entry name" value="Zinc/RING finger domain, C3HC4 (zinc finger)"/>
    <property type="match status" value="2"/>
</dbReference>
<accession>A0A367IRT6</accession>
<dbReference type="GO" id="GO:0048189">
    <property type="term" value="C:Lid2 complex"/>
    <property type="evidence" value="ECO:0007669"/>
    <property type="project" value="TreeGrafter"/>
</dbReference>
<sequence>SSAVPAPAKPSVVPTPAKPSAVPAIPDQPTAIERIRRYGKFLYTWRIRQSPDVCCICFGDNEKEPIIGCDNPMCDVRLHTSCYHKTKKTGLKMTRRWICDKCNYLKSLPTSVGIACALCPNTSGVFCMLDPKKYTLPWVHYNCAKTFLGEDGIVFNTSTEYYEAQLDFIPSSNFEQICADCTKPSYAQYGAKIPCHLCDKYYHVTCTEQYHLAFQGEPYECLDHTNTTKKDSGSSRKRRLAVVYHRWVGRRNQHLFEEFGKVPRMLTLDLWKSIDLSKISMGKLTHHYQRSLAIIQNNESYPVENTQYSQWVDYILALFASLYSSYDMERNRSIFTLKGFDVHIGYDFKPTEGNTSPTVPSHTALSILTSKNKSQKPKQHTPAAVIPSDDLICAICLQHDLPAQVWERHHLDDDYKAKLISTTGQRKPGYTGTGSYWDPQVFIRCCRCETIVHCGCPQPPIKAYPQKFRVFICIKCDIKHEQAARNQLKSTARRSHQVNYKE</sequence>
<dbReference type="InterPro" id="IPR019787">
    <property type="entry name" value="Znf_PHD-finger"/>
</dbReference>
<evidence type="ECO:0000256" key="4">
    <source>
        <dbReference type="PROSITE-ProRule" id="PRU00146"/>
    </source>
</evidence>
<dbReference type="PANTHER" id="PTHR47672:SF1">
    <property type="entry name" value="E3 UBIQUITIN-PROTEIN LIGASE SNT2"/>
    <property type="match status" value="1"/>
</dbReference>
<dbReference type="InterPro" id="IPR029617">
    <property type="entry name" value="Snt2"/>
</dbReference>
<dbReference type="AlphaFoldDB" id="A0A367IRT6"/>
<dbReference type="GO" id="GO:0036205">
    <property type="term" value="P:histone catabolic process"/>
    <property type="evidence" value="ECO:0007669"/>
    <property type="project" value="TreeGrafter"/>
</dbReference>
<evidence type="ECO:0000256" key="2">
    <source>
        <dbReference type="ARBA" id="ARBA00022771"/>
    </source>
</evidence>
<evidence type="ECO:0000259" key="6">
    <source>
        <dbReference type="PROSITE" id="PS50016"/>
    </source>
</evidence>
<comment type="caution">
    <text evidence="7">The sequence shown here is derived from an EMBL/GenBank/DDBJ whole genome shotgun (WGS) entry which is preliminary data.</text>
</comment>
<keyword evidence="8" id="KW-1185">Reference proteome</keyword>
<dbReference type="GO" id="GO:0004842">
    <property type="term" value="F:ubiquitin-protein transferase activity"/>
    <property type="evidence" value="ECO:0007669"/>
    <property type="project" value="TreeGrafter"/>
</dbReference>
<evidence type="ECO:0000313" key="8">
    <source>
        <dbReference type="Proteomes" id="UP000253551"/>
    </source>
</evidence>
<proteinExistence type="predicted"/>
<keyword evidence="2 4" id="KW-0863">Zinc-finger</keyword>
<reference evidence="7 8" key="1">
    <citation type="journal article" date="2018" name="G3 (Bethesda)">
        <title>Phylogenetic and Phylogenomic Definition of Rhizopus Species.</title>
        <authorList>
            <person name="Gryganskyi A.P."/>
            <person name="Golan J."/>
            <person name="Dolatabadi S."/>
            <person name="Mondo S."/>
            <person name="Robb S."/>
            <person name="Idnurm A."/>
            <person name="Muszewska A."/>
            <person name="Steczkiewicz K."/>
            <person name="Masonjones S."/>
            <person name="Liao H.L."/>
            <person name="Gajdeczka M.T."/>
            <person name="Anike F."/>
            <person name="Vuek A."/>
            <person name="Anishchenko I.M."/>
            <person name="Voigt K."/>
            <person name="de Hoog G.S."/>
            <person name="Smith M.E."/>
            <person name="Heitman J."/>
            <person name="Vilgalys R."/>
            <person name="Stajich J.E."/>
        </authorList>
    </citation>
    <scope>NUCLEOTIDE SEQUENCE [LARGE SCALE GENOMIC DNA]</scope>
    <source>
        <strain evidence="7 8">LSU 92-RS-03</strain>
    </source>
</reference>
<dbReference type="PANTHER" id="PTHR47672">
    <property type="entry name" value="E3 UBIQUITIN-PROTEIN LIGASE SNT2"/>
    <property type="match status" value="1"/>
</dbReference>
<gene>
    <name evidence="7" type="ORF">CU098_000404</name>
</gene>
<dbReference type="PROSITE" id="PS50016">
    <property type="entry name" value="ZF_PHD_2"/>
    <property type="match status" value="1"/>
</dbReference>
<dbReference type="Pfam" id="PF13832">
    <property type="entry name" value="zf-HC5HC2H_2"/>
    <property type="match status" value="1"/>
</dbReference>
<dbReference type="Proteomes" id="UP000253551">
    <property type="component" value="Unassembled WGS sequence"/>
</dbReference>
<keyword evidence="1" id="KW-0479">Metal-binding</keyword>
<dbReference type="InterPro" id="IPR011011">
    <property type="entry name" value="Znf_FYVE_PHD"/>
</dbReference>
<evidence type="ECO:0000256" key="1">
    <source>
        <dbReference type="ARBA" id="ARBA00022723"/>
    </source>
</evidence>
<dbReference type="SUPFAM" id="SSF57903">
    <property type="entry name" value="FYVE/PHD zinc finger"/>
    <property type="match status" value="3"/>
</dbReference>
<dbReference type="OrthoDB" id="2209589at2759"/>
<name>A0A367IRT6_RHIST</name>
<dbReference type="EMBL" id="PJQM01006026">
    <property type="protein sequence ID" value="RCH80395.1"/>
    <property type="molecule type" value="Genomic_DNA"/>
</dbReference>
<feature type="region of interest" description="Disordered" evidence="5">
    <location>
        <begin position="1"/>
        <end position="22"/>
    </location>
</feature>
<feature type="non-terminal residue" evidence="7">
    <location>
        <position position="1"/>
    </location>
</feature>